<gene>
    <name evidence="1" type="ORF">MML48_7g00003439</name>
</gene>
<evidence type="ECO:0000313" key="2">
    <source>
        <dbReference type="Proteomes" id="UP001056778"/>
    </source>
</evidence>
<organism evidence="1 2">
    <name type="scientific">Holotrichia oblita</name>
    <name type="common">Chafer beetle</name>
    <dbReference type="NCBI Taxonomy" id="644536"/>
    <lineage>
        <taxon>Eukaryota</taxon>
        <taxon>Metazoa</taxon>
        <taxon>Ecdysozoa</taxon>
        <taxon>Arthropoda</taxon>
        <taxon>Hexapoda</taxon>
        <taxon>Insecta</taxon>
        <taxon>Pterygota</taxon>
        <taxon>Neoptera</taxon>
        <taxon>Endopterygota</taxon>
        <taxon>Coleoptera</taxon>
        <taxon>Polyphaga</taxon>
        <taxon>Scarabaeiformia</taxon>
        <taxon>Scarabaeidae</taxon>
        <taxon>Melolonthinae</taxon>
        <taxon>Holotrichia</taxon>
    </lineage>
</organism>
<reference evidence="1" key="1">
    <citation type="submission" date="2022-04" db="EMBL/GenBank/DDBJ databases">
        <title>Chromosome-scale genome assembly of Holotrichia oblita Faldermann.</title>
        <authorList>
            <person name="Rongchong L."/>
        </authorList>
    </citation>
    <scope>NUCLEOTIDE SEQUENCE</scope>
    <source>
        <strain evidence="1">81SQS9</strain>
    </source>
</reference>
<proteinExistence type="predicted"/>
<accession>A0ACB9SQP8</accession>
<dbReference type="EMBL" id="CM043021">
    <property type="protein sequence ID" value="KAI4457540.1"/>
    <property type="molecule type" value="Genomic_DNA"/>
</dbReference>
<name>A0ACB9SQP8_HOLOL</name>
<dbReference type="Proteomes" id="UP001056778">
    <property type="component" value="Chromosome 7"/>
</dbReference>
<protein>
    <submittedName>
        <fullName evidence="1">Docking protein related</fullName>
    </submittedName>
</protein>
<keyword evidence="2" id="KW-1185">Reference proteome</keyword>
<sequence length="789" mass="90316">MADSNTDFVYEQKPYWRPSYAEEITVLLEEIPKNIARINEFVTDESYGEYVNGFLEEYRNIYLKEICSAENRIICDMEDGILHIRDVNNKEIDNDRNELKVRNLLRALTYTFGDTFSVKTYNHEFTVEFARKINEIIGKGLFHNAGEYREKSARLSGGSHFYVEPSYIEDNMIELFENTRAKMEQNLRLEDYIHLAAKFFEKFLKIHPFSNGNGRTARILLSALLIKHIYGPVSVFSYSFNYKSNNDYVDCLIEAHLHKNSNLLNALIIESTHRFCHMFLTALDTMEDEKSVYSGNLLLPPTGKLIKKSWQQKFCALYKSSKFGIERLEIYDDISASKNSPYKIITLENCIKITQKAPTLFSIITKTAAYDFNTQSEDALKRWMSALQSVAFRDDVSRVTIVEDNDLYCSSGEGVFSVKLHASDASKRCGLEPINYTLVLTSTAIQLRSSTDNKLLCTWPYCYIRRYGHKEGKFTFEAGRKCETGDGTFLLEHCNQQEIFRCVASKMKSMKKLLKGESLPPLFDCGDNQFHAVFNMEPRSRSPLPPSPTTSTTLQDIEVSKTSILTDLWEKRSNPLFKSSRSELDFFSAKESDDSIKKDDSVNGKKKIPQKPPRKAVNKLDIEKDSTIASKYDKVECRNNAWQDFGLEDVNHTECTNFSDDEDAVYASWGRPKEPTPDSEIPKAPKVITEPSLNETSYDKLNYFGSANKLSSSKSGYKQVTPAPIVPHQPSPPSFNEYDEVNIIMESARLADDSHRGYALIRKSPKENPVDHQFHNNDPYAIISKPKRV</sequence>
<comment type="caution">
    <text evidence="1">The sequence shown here is derived from an EMBL/GenBank/DDBJ whole genome shotgun (WGS) entry which is preliminary data.</text>
</comment>
<evidence type="ECO:0000313" key="1">
    <source>
        <dbReference type="EMBL" id="KAI4457540.1"/>
    </source>
</evidence>